<name>A0A212S8D1_RHOAC</name>
<dbReference type="Gene3D" id="3.40.50.360">
    <property type="match status" value="1"/>
</dbReference>
<evidence type="ECO:0000256" key="7">
    <source>
        <dbReference type="PIRNR" id="PIRNR038996"/>
    </source>
</evidence>
<keyword evidence="6 7" id="KW-0249">Electron transport</keyword>
<comment type="function">
    <text evidence="7">Low-potential electron donor to a number of redox enzymes.</text>
</comment>
<keyword evidence="5 7" id="KW-0288">FMN</keyword>
<dbReference type="NCBIfam" id="TIGR01752">
    <property type="entry name" value="flav_long"/>
    <property type="match status" value="1"/>
</dbReference>
<dbReference type="GO" id="GO:0009055">
    <property type="term" value="F:electron transfer activity"/>
    <property type="evidence" value="ECO:0007669"/>
    <property type="project" value="UniProtKB-UniRule"/>
</dbReference>
<gene>
    <name evidence="9" type="ORF">SAMN06265338_11611</name>
</gene>
<accession>A0A212S8D1</accession>
<dbReference type="EMBL" id="FYDG01000016">
    <property type="protein sequence ID" value="SNB81615.1"/>
    <property type="molecule type" value="Genomic_DNA"/>
</dbReference>
<dbReference type="PROSITE" id="PS50902">
    <property type="entry name" value="FLAVODOXIN_LIKE"/>
    <property type="match status" value="1"/>
</dbReference>
<sequence>MKINIIFGSDGGATRGVAAKIAAKCQGRTIDIKKAGVADFENCDLLVLGSPTYGDGTLQTDWEDNIGKLRGANLKGKKIALFGTGDQQNYPTSFLDAMGILYDEVSALGAHVVGFTDTAGFDYIESTAERDGRFVGLALDLDTQSGMTEKRVTAWLNQLL</sequence>
<comment type="similarity">
    <text evidence="2 7">Belongs to the flavodoxin family.</text>
</comment>
<dbReference type="PANTHER" id="PTHR42809:SF1">
    <property type="entry name" value="FLAVODOXIN 1"/>
    <property type="match status" value="1"/>
</dbReference>
<dbReference type="NCBIfam" id="NF006739">
    <property type="entry name" value="PRK09267.1-5"/>
    <property type="match status" value="1"/>
</dbReference>
<evidence type="ECO:0000256" key="3">
    <source>
        <dbReference type="ARBA" id="ARBA00022448"/>
    </source>
</evidence>
<dbReference type="Proteomes" id="UP000198418">
    <property type="component" value="Unassembled WGS sequence"/>
</dbReference>
<keyword evidence="10" id="KW-1185">Reference proteome</keyword>
<evidence type="ECO:0000256" key="5">
    <source>
        <dbReference type="ARBA" id="ARBA00022643"/>
    </source>
</evidence>
<evidence type="ECO:0000256" key="1">
    <source>
        <dbReference type="ARBA" id="ARBA00001917"/>
    </source>
</evidence>
<dbReference type="NCBIfam" id="NF006736">
    <property type="entry name" value="PRK09267.1-2"/>
    <property type="match status" value="1"/>
</dbReference>
<evidence type="ECO:0000256" key="4">
    <source>
        <dbReference type="ARBA" id="ARBA00022630"/>
    </source>
</evidence>
<evidence type="ECO:0000259" key="8">
    <source>
        <dbReference type="PROSITE" id="PS50902"/>
    </source>
</evidence>
<reference evidence="10" key="1">
    <citation type="submission" date="2017-06" db="EMBL/GenBank/DDBJ databases">
        <authorList>
            <person name="Varghese N."/>
            <person name="Submissions S."/>
        </authorList>
    </citation>
    <scope>NUCLEOTIDE SEQUENCE [LARGE SCALE GENOMIC DNA]</scope>
    <source>
        <strain evidence="10">DSM 137</strain>
    </source>
</reference>
<evidence type="ECO:0000313" key="9">
    <source>
        <dbReference type="EMBL" id="SNB81615.1"/>
    </source>
</evidence>
<dbReference type="RefSeq" id="WP_088522206.1">
    <property type="nucleotide sequence ID" value="NZ_FYDG01000016.1"/>
</dbReference>
<comment type="cofactor">
    <cofactor evidence="1 7">
        <name>FMN</name>
        <dbReference type="ChEBI" id="CHEBI:58210"/>
    </cofactor>
</comment>
<dbReference type="OrthoDB" id="359268at2"/>
<proteinExistence type="inferred from homology"/>
<dbReference type="PIRSF" id="PIRSF038996">
    <property type="entry name" value="FldA"/>
    <property type="match status" value="1"/>
</dbReference>
<keyword evidence="3 7" id="KW-0813">Transport</keyword>
<dbReference type="InterPro" id="IPR008254">
    <property type="entry name" value="Flavodoxin/NO_synth"/>
</dbReference>
<evidence type="ECO:0000313" key="10">
    <source>
        <dbReference type="Proteomes" id="UP000198418"/>
    </source>
</evidence>
<dbReference type="InterPro" id="IPR010086">
    <property type="entry name" value="Flavodoxin_lc"/>
</dbReference>
<dbReference type="SUPFAM" id="SSF52218">
    <property type="entry name" value="Flavoproteins"/>
    <property type="match status" value="1"/>
</dbReference>
<evidence type="ECO:0000256" key="2">
    <source>
        <dbReference type="ARBA" id="ARBA00005267"/>
    </source>
</evidence>
<feature type="domain" description="Flavodoxin-like" evidence="8">
    <location>
        <begin position="3"/>
        <end position="160"/>
    </location>
</feature>
<dbReference type="PANTHER" id="PTHR42809">
    <property type="entry name" value="FLAVODOXIN 2"/>
    <property type="match status" value="1"/>
</dbReference>
<protein>
    <recommendedName>
        <fullName evidence="7">Flavodoxin</fullName>
    </recommendedName>
</protein>
<dbReference type="AlphaFoldDB" id="A0A212S8D1"/>
<dbReference type="InterPro" id="IPR029039">
    <property type="entry name" value="Flavoprotein-like_sf"/>
</dbReference>
<dbReference type="GO" id="GO:0010181">
    <property type="term" value="F:FMN binding"/>
    <property type="evidence" value="ECO:0007669"/>
    <property type="project" value="UniProtKB-UniRule"/>
</dbReference>
<dbReference type="Pfam" id="PF00258">
    <property type="entry name" value="Flavodoxin_1"/>
    <property type="match status" value="1"/>
</dbReference>
<organism evidence="9 10">
    <name type="scientific">Rhodoblastus acidophilus</name>
    <name type="common">Rhodopseudomonas acidophila</name>
    <dbReference type="NCBI Taxonomy" id="1074"/>
    <lineage>
        <taxon>Bacteria</taxon>
        <taxon>Pseudomonadati</taxon>
        <taxon>Pseudomonadota</taxon>
        <taxon>Alphaproteobacteria</taxon>
        <taxon>Hyphomicrobiales</taxon>
        <taxon>Rhodoblastaceae</taxon>
        <taxon>Rhodoblastus</taxon>
    </lineage>
</organism>
<dbReference type="InterPro" id="IPR050619">
    <property type="entry name" value="Flavodoxin"/>
</dbReference>
<evidence type="ECO:0000256" key="6">
    <source>
        <dbReference type="ARBA" id="ARBA00022982"/>
    </source>
</evidence>
<keyword evidence="4 7" id="KW-0285">Flavoprotein</keyword>